<dbReference type="GO" id="GO:0060271">
    <property type="term" value="P:cilium assembly"/>
    <property type="evidence" value="ECO:0007669"/>
    <property type="project" value="TreeGrafter"/>
</dbReference>
<dbReference type="OrthoDB" id="2126411at2759"/>
<sequence length="262" mass="29758">MSVRTYNPSVRVGNWNEDLCLEEDLLKDFLEKKENGELMIHKTKNLSSKLLQPVQLTEHEDGKIRFGDQICLFNLSLQENLAINMADSHLFEAEQVQPCGVSSSAILQPCNRNVFVVTSIDGNNQDGDHLNYGQKFLISTLTGFGGSLKLTSDTATFMKNAKKSRLQEVCLTTDYSYLSQWEILHYDPQQRLETEGTPVSANQKVMINHCKTNQRLCALPEFGFRTSFGREHEVVAHTFLDSHKAEKPQNHFALIAYNNKDE</sequence>
<dbReference type="EnsemblMetazoa" id="CLYHEMT022342.1">
    <property type="protein sequence ID" value="CLYHEMP022342.1"/>
    <property type="gene ID" value="CLYHEMG022342"/>
</dbReference>
<proteinExistence type="predicted"/>
<protein>
    <recommendedName>
        <fullName evidence="3">Cilia- and flagella-associated protein 161</fullName>
    </recommendedName>
</protein>
<dbReference type="PANTHER" id="PTHR24274">
    <property type="entry name" value="CILIA- AND FLAGELLA-ASSOCIATED PROTEIN 161"/>
    <property type="match status" value="1"/>
</dbReference>
<accession>A0A7M6DQK8</accession>
<dbReference type="PANTHER" id="PTHR24274:SF1">
    <property type="entry name" value="CILIA- AND FLAGELLA-ASSOCIATED PROTEIN 161"/>
    <property type="match status" value="1"/>
</dbReference>
<evidence type="ECO:0000313" key="2">
    <source>
        <dbReference type="Proteomes" id="UP000594262"/>
    </source>
</evidence>
<dbReference type="AlphaFoldDB" id="A0A7M6DQK8"/>
<evidence type="ECO:0000313" key="1">
    <source>
        <dbReference type="EnsemblMetazoa" id="CLYHEMP022342.1"/>
    </source>
</evidence>
<evidence type="ECO:0008006" key="3">
    <source>
        <dbReference type="Google" id="ProtNLM"/>
    </source>
</evidence>
<dbReference type="Pfam" id="PF24569">
    <property type="entry name" value="CFAP161"/>
    <property type="match status" value="1"/>
</dbReference>
<organism evidence="1 2">
    <name type="scientific">Clytia hemisphaerica</name>
    <dbReference type="NCBI Taxonomy" id="252671"/>
    <lineage>
        <taxon>Eukaryota</taxon>
        <taxon>Metazoa</taxon>
        <taxon>Cnidaria</taxon>
        <taxon>Hydrozoa</taxon>
        <taxon>Hydroidolina</taxon>
        <taxon>Leptothecata</taxon>
        <taxon>Obeliida</taxon>
        <taxon>Clytiidae</taxon>
        <taxon>Clytia</taxon>
    </lineage>
</organism>
<dbReference type="InterPro" id="IPR055325">
    <property type="entry name" value="CF161"/>
</dbReference>
<dbReference type="Proteomes" id="UP000594262">
    <property type="component" value="Unplaced"/>
</dbReference>
<dbReference type="RefSeq" id="XP_066926739.1">
    <property type="nucleotide sequence ID" value="XM_067070638.1"/>
</dbReference>
<name>A0A7M6DQK8_9CNID</name>
<reference evidence="1" key="1">
    <citation type="submission" date="2021-01" db="UniProtKB">
        <authorList>
            <consortium name="EnsemblMetazoa"/>
        </authorList>
    </citation>
    <scope>IDENTIFICATION</scope>
</reference>
<dbReference type="GO" id="GO:0031514">
    <property type="term" value="C:motile cilium"/>
    <property type="evidence" value="ECO:0007669"/>
    <property type="project" value="TreeGrafter"/>
</dbReference>
<keyword evidence="2" id="KW-1185">Reference proteome</keyword>
<dbReference type="GeneID" id="136814128"/>